<feature type="chain" id="PRO_5030666542" description="Choline transporter-like protein" evidence="7">
    <location>
        <begin position="29"/>
        <end position="391"/>
    </location>
</feature>
<dbReference type="InterPro" id="IPR007603">
    <property type="entry name" value="Choline_transptr-like"/>
</dbReference>
<dbReference type="PANTHER" id="PTHR12385:SF4">
    <property type="entry name" value="PROTEIN PNS1"/>
    <property type="match status" value="1"/>
</dbReference>
<evidence type="ECO:0000256" key="4">
    <source>
        <dbReference type="ARBA" id="ARBA00022989"/>
    </source>
</evidence>
<dbReference type="PANTHER" id="PTHR12385">
    <property type="entry name" value="CHOLINE TRANSPORTER-LIKE (SLC FAMILY 44)"/>
    <property type="match status" value="1"/>
</dbReference>
<accession>A0A7S1BBS7</accession>
<sequence>MMMVIVNSMLAFLITTFFLRLSVDQSSACNLISSGLIFSRYVAFGFLVYMISIGGEYYVSFGVFVFVLALVYSCQSSSGIPFAASNLVTATVAVKSNSGLFLVSFFSIIVAFLWTLSWICNFESIMYNSGGDDMMGIVVFLLILSFYWTHQVILNTVYVTVVGTVGSWWFDPISANSCCSAAVCDSCLRASTFSFGSICFGSLLEAIIRVCRSMADNDDEDGALLACLFQCILLCLEDIIDYFNKWAYVYVGLYGYSYLEAGKRVLQLFTSRGCTTIITNNLVGWALILITLEIALLTGVSGYLINCFLLIVSYNFGHNFGGCTDEWAVFCTGFIFGAIGSFVVFNTVVESAVNTIIVCFAESPAEFQSNHPKLCNNMREAWGQMYPDDFS</sequence>
<comment type="subcellular location">
    <subcellularLocation>
        <location evidence="6">Cell membrane</location>
        <topology evidence="6">Multi-pass membrane protein</topology>
    </subcellularLocation>
    <subcellularLocation>
        <location evidence="1">Membrane</location>
        <topology evidence="1">Multi-pass membrane protein</topology>
    </subcellularLocation>
</comment>
<dbReference type="GO" id="GO:0005886">
    <property type="term" value="C:plasma membrane"/>
    <property type="evidence" value="ECO:0007669"/>
    <property type="project" value="UniProtKB-SubCell"/>
</dbReference>
<evidence type="ECO:0000256" key="3">
    <source>
        <dbReference type="ARBA" id="ARBA00022692"/>
    </source>
</evidence>
<keyword evidence="4 6" id="KW-1133">Transmembrane helix</keyword>
<evidence type="ECO:0000256" key="7">
    <source>
        <dbReference type="SAM" id="SignalP"/>
    </source>
</evidence>
<feature type="transmembrane region" description="Helical" evidence="6">
    <location>
        <begin position="282"/>
        <end position="315"/>
    </location>
</feature>
<comment type="similarity">
    <text evidence="2 6">Belongs to the CTL (choline transporter-like) family.</text>
</comment>
<evidence type="ECO:0000256" key="1">
    <source>
        <dbReference type="ARBA" id="ARBA00004141"/>
    </source>
</evidence>
<evidence type="ECO:0000313" key="8">
    <source>
        <dbReference type="EMBL" id="CAD8881436.1"/>
    </source>
</evidence>
<evidence type="ECO:0000256" key="6">
    <source>
        <dbReference type="RuleBase" id="RU368066"/>
    </source>
</evidence>
<evidence type="ECO:0000256" key="2">
    <source>
        <dbReference type="ARBA" id="ARBA00007168"/>
    </source>
</evidence>
<keyword evidence="5 6" id="KW-0472">Membrane</keyword>
<comment type="caution">
    <text evidence="6">Lacks conserved residue(s) required for the propagation of feature annotation.</text>
</comment>
<evidence type="ECO:0000256" key="5">
    <source>
        <dbReference type="ARBA" id="ARBA00023136"/>
    </source>
</evidence>
<keyword evidence="3 6" id="KW-0812">Transmembrane</keyword>
<dbReference type="GO" id="GO:0022857">
    <property type="term" value="F:transmembrane transporter activity"/>
    <property type="evidence" value="ECO:0007669"/>
    <property type="project" value="UniProtKB-UniRule"/>
</dbReference>
<proteinExistence type="inferred from homology"/>
<feature type="signal peptide" evidence="7">
    <location>
        <begin position="1"/>
        <end position="28"/>
    </location>
</feature>
<dbReference type="EMBL" id="HBFR01011955">
    <property type="protein sequence ID" value="CAD8881436.1"/>
    <property type="molecule type" value="Transcribed_RNA"/>
</dbReference>
<dbReference type="AlphaFoldDB" id="A0A7S1BBS7"/>
<dbReference type="Pfam" id="PF04515">
    <property type="entry name" value="Choline_transpo"/>
    <property type="match status" value="1"/>
</dbReference>
<feature type="transmembrane region" description="Helical" evidence="6">
    <location>
        <begin position="100"/>
        <end position="119"/>
    </location>
</feature>
<organism evidence="8">
    <name type="scientific">Corethron hystrix</name>
    <dbReference type="NCBI Taxonomy" id="216773"/>
    <lineage>
        <taxon>Eukaryota</taxon>
        <taxon>Sar</taxon>
        <taxon>Stramenopiles</taxon>
        <taxon>Ochrophyta</taxon>
        <taxon>Bacillariophyta</taxon>
        <taxon>Coscinodiscophyceae</taxon>
        <taxon>Corethrophycidae</taxon>
        <taxon>Corethrales</taxon>
        <taxon>Corethraceae</taxon>
        <taxon>Corethron</taxon>
    </lineage>
</organism>
<comment type="function">
    <text evidence="6">Choline transporter.</text>
</comment>
<reference evidence="8" key="1">
    <citation type="submission" date="2021-01" db="EMBL/GenBank/DDBJ databases">
        <authorList>
            <person name="Corre E."/>
            <person name="Pelletier E."/>
            <person name="Niang G."/>
            <person name="Scheremetjew M."/>
            <person name="Finn R."/>
            <person name="Kale V."/>
            <person name="Holt S."/>
            <person name="Cochrane G."/>
            <person name="Meng A."/>
            <person name="Brown T."/>
            <person name="Cohen L."/>
        </authorList>
    </citation>
    <scope>NUCLEOTIDE SEQUENCE</scope>
    <source>
        <strain evidence="8">308</strain>
    </source>
</reference>
<keyword evidence="7" id="KW-0732">Signal</keyword>
<gene>
    <name evidence="8" type="ORF">CHYS00102_LOCUS8623</name>
</gene>
<protein>
    <recommendedName>
        <fullName evidence="6">Choline transporter-like protein</fullName>
    </recommendedName>
</protein>
<name>A0A7S1BBS7_9STRA</name>
<feature type="transmembrane region" description="Helical" evidence="6">
    <location>
        <begin position="327"/>
        <end position="349"/>
    </location>
</feature>